<keyword evidence="8 15" id="KW-0418">Kinase</keyword>
<dbReference type="OrthoDB" id="4062651at2759"/>
<keyword evidence="10" id="KW-1015">Disulfide bond</keyword>
<proteinExistence type="inferred from homology"/>
<feature type="domain" description="Bulb-type lectin" evidence="19">
    <location>
        <begin position="49"/>
        <end position="184"/>
    </location>
</feature>
<dbReference type="PANTHER" id="PTHR27002:SF454">
    <property type="entry name" value="RECEPTOR-LIKE SERINE_THREONINE-PROTEIN KINASE"/>
    <property type="match status" value="1"/>
</dbReference>
<dbReference type="InterPro" id="IPR001480">
    <property type="entry name" value="Bulb-type_lectin_dom"/>
</dbReference>
<dbReference type="GO" id="GO:0005886">
    <property type="term" value="C:plasma membrane"/>
    <property type="evidence" value="ECO:0007669"/>
    <property type="project" value="UniProtKB-SubCell"/>
</dbReference>
<dbReference type="Proteomes" id="UP000019116">
    <property type="component" value="Chromosome 4B"/>
</dbReference>
<dbReference type="Gramene" id="TraesCS4B02G375400.1">
    <property type="protein sequence ID" value="TraesCS4B02G375400.1"/>
    <property type="gene ID" value="TraesCS4B02G375400"/>
</dbReference>
<keyword evidence="22" id="KW-1185">Reference proteome</keyword>
<keyword evidence="12" id="KW-0325">Glycoprotein</keyword>
<dbReference type="GO" id="GO:0005524">
    <property type="term" value="F:ATP binding"/>
    <property type="evidence" value="ECO:0007669"/>
    <property type="project" value="UniProtKB-UniRule"/>
</dbReference>
<evidence type="ECO:0000256" key="10">
    <source>
        <dbReference type="ARBA" id="ARBA00023157"/>
    </source>
</evidence>
<evidence type="ECO:0000256" key="6">
    <source>
        <dbReference type="ARBA" id="ARBA00022729"/>
    </source>
</evidence>
<dbReference type="Gramene" id="TraesCS4B03G0963700.1">
    <property type="protein sequence ID" value="TraesCS4B03G0963700.1.CDS"/>
    <property type="gene ID" value="TraesCS4B03G0963700"/>
</dbReference>
<evidence type="ECO:0000313" key="22">
    <source>
        <dbReference type="Proteomes" id="UP000019116"/>
    </source>
</evidence>
<dbReference type="Pfam" id="PF07714">
    <property type="entry name" value="PK_Tyr_Ser-Thr"/>
    <property type="match status" value="1"/>
</dbReference>
<dbReference type="AlphaFoldDB" id="A0A3B6IWH6"/>
<dbReference type="SMART" id="SM00220">
    <property type="entry name" value="S_TKc"/>
    <property type="match status" value="1"/>
</dbReference>
<sequence length="854" mass="95205">MILQASNCKQQRIYQELMPMQLCHPCLAVYGILLLLCWPFACAHAYASQSRLVPGKPLSPGSVVVSQDGVFALGFFSTDGDGEKRQRHYVGIWYNSIPERTVVWVSNRAAPITTNLSSANLAVTSSSGIVLSDSDGRAVWTTNKSISISASASASASTVEAVLDNTGNFILRSLADSAILWQSFDHPTDTLLPGMNLRLSHKTLPLQHLVSWKGQQDPSPGEFSYGADPSNLLRCFAWNGSRPHRRSPVWTSHLYMGGFNESAIYMALHHAGDEVYMSFGMPAGSFVQLVRLEIDYSGKVNILSWQSNMSAWRALYAEPQHECNTYGYCGPYGYCDNTQIVPVCKCLDGFEPRDAKGWISGSFSQGCRPKEVPRCTHGDSFLAFPGMKVPDKFLRVPSRSFDECTEECRSNCSCVAYAYSKMSNIDIDGDDTRCLLWIGDFIDMENNHQGGENLYVRTKRLQGNMRKIKTIEIVLPVVSSFLILICVGLLWICGFRGNQGSKLVWERLMRRDTGNYNQFADGNTEFPILNFREIATATNNFSESNILGKGGFGNVYKGTLEDGKEIAVKRLRVGSVQGAVEFKNEIALISRLQHRNLVKLIGCSIHEDEKFLIYAYLPNRSLDYFIFNDRRKSLLNWPTRFKIIAGVARGLLYLHQDSRLTMIHRDLKASNILLDAEMIPKISDFGTARIFSVNQHEGHTNRVVGTFGYMSPEYAMEGIISVKSDVYSFGILVLEIVSGMKTGATTPTSSRARTHNLIDYAWSLMKDGKVMDLIESSIVEGCSLVEALRCIHIGLLSVQDDPEARPLMSWVVASLDNEDIELPQPKEPMCFAHRNYGAGESHVHDMSLVNLKGR</sequence>
<accession>A0A3B6IWH6</accession>
<evidence type="ECO:0000256" key="4">
    <source>
        <dbReference type="ARBA" id="ARBA00022536"/>
    </source>
</evidence>
<dbReference type="OMA" id="CCAEGKE"/>
<dbReference type="InterPro" id="IPR024171">
    <property type="entry name" value="SRK-like_kinase"/>
</dbReference>
<evidence type="ECO:0000256" key="15">
    <source>
        <dbReference type="PIRNR" id="PIRNR000641"/>
    </source>
</evidence>
<keyword evidence="17" id="KW-1133">Transmembrane helix</keyword>
<comment type="catalytic activity">
    <reaction evidence="14 15">
        <text>L-seryl-[protein] + ATP = O-phospho-L-seryl-[protein] + ADP + H(+)</text>
        <dbReference type="Rhea" id="RHEA:17989"/>
        <dbReference type="Rhea" id="RHEA-COMP:9863"/>
        <dbReference type="Rhea" id="RHEA-COMP:11604"/>
        <dbReference type="ChEBI" id="CHEBI:15378"/>
        <dbReference type="ChEBI" id="CHEBI:29999"/>
        <dbReference type="ChEBI" id="CHEBI:30616"/>
        <dbReference type="ChEBI" id="CHEBI:83421"/>
        <dbReference type="ChEBI" id="CHEBI:456216"/>
        <dbReference type="EC" id="2.7.11.1"/>
    </reaction>
</comment>
<dbReference type="SMART" id="SM00473">
    <property type="entry name" value="PAN_AP"/>
    <property type="match status" value="1"/>
</dbReference>
<name>A0A3B6IWH6_WHEAT</name>
<evidence type="ECO:0000256" key="3">
    <source>
        <dbReference type="ARBA" id="ARBA00022527"/>
    </source>
</evidence>
<evidence type="ECO:0000256" key="7">
    <source>
        <dbReference type="ARBA" id="ARBA00022741"/>
    </source>
</evidence>
<keyword evidence="5 15" id="KW-0808">Transferase</keyword>
<dbReference type="SMART" id="SM00108">
    <property type="entry name" value="B_lectin"/>
    <property type="match status" value="1"/>
</dbReference>
<keyword evidence="4" id="KW-0245">EGF-like domain</keyword>
<evidence type="ECO:0000256" key="5">
    <source>
        <dbReference type="ARBA" id="ARBA00022679"/>
    </source>
</evidence>
<evidence type="ECO:0000256" key="14">
    <source>
        <dbReference type="ARBA" id="ARBA00048679"/>
    </source>
</evidence>
<dbReference type="InterPro" id="IPR017441">
    <property type="entry name" value="Protein_kinase_ATP_BS"/>
</dbReference>
<dbReference type="Gene3D" id="3.30.200.20">
    <property type="entry name" value="Phosphorylase Kinase, domain 1"/>
    <property type="match status" value="1"/>
</dbReference>
<dbReference type="InterPro" id="IPR008271">
    <property type="entry name" value="Ser/Thr_kinase_AS"/>
</dbReference>
<dbReference type="PROSITE" id="PS00107">
    <property type="entry name" value="PROTEIN_KINASE_ATP"/>
    <property type="match status" value="1"/>
</dbReference>
<dbReference type="GO" id="GO:0051707">
    <property type="term" value="P:response to other organism"/>
    <property type="evidence" value="ECO:0007669"/>
    <property type="project" value="UniProtKB-ARBA"/>
</dbReference>
<dbReference type="InterPro" id="IPR011009">
    <property type="entry name" value="Kinase-like_dom_sf"/>
</dbReference>
<protein>
    <recommendedName>
        <fullName evidence="15">Receptor-like serine/threonine-protein kinase</fullName>
        <ecNumber evidence="15">2.7.11.1</ecNumber>
    </recommendedName>
</protein>
<dbReference type="Pfam" id="PF01453">
    <property type="entry name" value="B_lectin"/>
    <property type="match status" value="1"/>
</dbReference>
<dbReference type="SMR" id="A0A3B6IWH6"/>
<evidence type="ECO:0000259" key="18">
    <source>
        <dbReference type="PROSITE" id="PS50011"/>
    </source>
</evidence>
<dbReference type="InterPro" id="IPR001245">
    <property type="entry name" value="Ser-Thr/Tyr_kinase_cat_dom"/>
</dbReference>
<dbReference type="PIRSF" id="PIRSF000641">
    <property type="entry name" value="SRK"/>
    <property type="match status" value="1"/>
</dbReference>
<dbReference type="Gene3D" id="1.10.510.10">
    <property type="entry name" value="Transferase(Phosphotransferase) domain 1"/>
    <property type="match status" value="1"/>
</dbReference>
<keyword evidence="3 15" id="KW-0723">Serine/threonine-protein kinase</keyword>
<dbReference type="FunFam" id="3.30.200.20:FF:000195">
    <property type="entry name" value="G-type lectin S-receptor-like serine/threonine-protein kinase"/>
    <property type="match status" value="1"/>
</dbReference>
<dbReference type="PROSITE" id="PS00108">
    <property type="entry name" value="PROTEIN_KINASE_ST"/>
    <property type="match status" value="1"/>
</dbReference>
<dbReference type="GO" id="GO:0004674">
    <property type="term" value="F:protein serine/threonine kinase activity"/>
    <property type="evidence" value="ECO:0007669"/>
    <property type="project" value="UniProtKB-KW"/>
</dbReference>
<dbReference type="FunFam" id="1.10.510.10:FF:000060">
    <property type="entry name" value="G-type lectin S-receptor-like serine/threonine-protein kinase"/>
    <property type="match status" value="1"/>
</dbReference>
<dbReference type="CDD" id="cd00028">
    <property type="entry name" value="B_lectin"/>
    <property type="match status" value="1"/>
</dbReference>
<keyword evidence="17" id="KW-0812">Transmembrane</keyword>
<feature type="transmembrane region" description="Helical" evidence="17">
    <location>
        <begin position="473"/>
        <end position="492"/>
    </location>
</feature>
<keyword evidence="7 15" id="KW-0547">Nucleotide-binding</keyword>
<reference evidence="21" key="1">
    <citation type="submission" date="2018-08" db="EMBL/GenBank/DDBJ databases">
        <authorList>
            <person name="Rossello M."/>
        </authorList>
    </citation>
    <scope>NUCLEOTIDE SEQUENCE [LARGE SCALE GENOMIC DNA]</scope>
    <source>
        <strain evidence="21">cv. Chinese Spring</strain>
    </source>
</reference>
<dbReference type="GO" id="GO:0048544">
    <property type="term" value="P:recognition of pollen"/>
    <property type="evidence" value="ECO:0007669"/>
    <property type="project" value="InterPro"/>
</dbReference>
<comment type="subcellular location">
    <subcellularLocation>
        <location evidence="1">Cell membrane</location>
        <topology evidence="1">Single-pass type I membrane protein</topology>
    </subcellularLocation>
</comment>
<feature type="domain" description="Apple" evidence="20">
    <location>
        <begin position="375"/>
        <end position="459"/>
    </location>
</feature>
<evidence type="ECO:0000256" key="13">
    <source>
        <dbReference type="ARBA" id="ARBA00047899"/>
    </source>
</evidence>
<keyword evidence="11" id="KW-0675">Receptor</keyword>
<reference evidence="21" key="2">
    <citation type="submission" date="2018-10" db="UniProtKB">
        <authorList>
            <consortium name="EnsemblPlants"/>
        </authorList>
    </citation>
    <scope>IDENTIFICATION</scope>
</reference>
<dbReference type="CDD" id="cd01098">
    <property type="entry name" value="PAN_AP_plant"/>
    <property type="match status" value="1"/>
</dbReference>
<dbReference type="STRING" id="4565.A0A3B6IWH6"/>
<dbReference type="Gene3D" id="2.90.10.30">
    <property type="match status" value="1"/>
</dbReference>
<dbReference type="EC" id="2.7.11.1" evidence="15"/>
<evidence type="ECO:0000256" key="16">
    <source>
        <dbReference type="PROSITE-ProRule" id="PRU10141"/>
    </source>
</evidence>
<dbReference type="GO" id="GO:0106310">
    <property type="term" value="F:protein serine kinase activity"/>
    <property type="evidence" value="ECO:0007669"/>
    <property type="project" value="RHEA"/>
</dbReference>
<dbReference type="SUPFAM" id="SSF56112">
    <property type="entry name" value="Protein kinase-like (PK-like)"/>
    <property type="match status" value="1"/>
</dbReference>
<evidence type="ECO:0000256" key="1">
    <source>
        <dbReference type="ARBA" id="ARBA00004251"/>
    </source>
</evidence>
<dbReference type="PROSITE" id="PS50011">
    <property type="entry name" value="PROTEIN_KINASE_DOM"/>
    <property type="match status" value="1"/>
</dbReference>
<keyword evidence="9 15" id="KW-0067">ATP-binding</keyword>
<comment type="catalytic activity">
    <reaction evidence="13 15">
        <text>L-threonyl-[protein] + ATP = O-phospho-L-threonyl-[protein] + ADP + H(+)</text>
        <dbReference type="Rhea" id="RHEA:46608"/>
        <dbReference type="Rhea" id="RHEA-COMP:11060"/>
        <dbReference type="Rhea" id="RHEA-COMP:11605"/>
        <dbReference type="ChEBI" id="CHEBI:15378"/>
        <dbReference type="ChEBI" id="CHEBI:30013"/>
        <dbReference type="ChEBI" id="CHEBI:30616"/>
        <dbReference type="ChEBI" id="CHEBI:61977"/>
        <dbReference type="ChEBI" id="CHEBI:456216"/>
        <dbReference type="EC" id="2.7.11.1"/>
    </reaction>
</comment>
<evidence type="ECO:0000256" key="9">
    <source>
        <dbReference type="ARBA" id="ARBA00022840"/>
    </source>
</evidence>
<evidence type="ECO:0000256" key="8">
    <source>
        <dbReference type="ARBA" id="ARBA00022777"/>
    </source>
</evidence>
<dbReference type="EnsemblPlants" id="TraesCS4B02G375400.1">
    <property type="protein sequence ID" value="TraesCS4B02G375400.1"/>
    <property type="gene ID" value="TraesCS4B02G375400"/>
</dbReference>
<feature type="binding site" evidence="16">
    <location>
        <position position="569"/>
    </location>
    <ligand>
        <name>ATP</name>
        <dbReference type="ChEBI" id="CHEBI:30616"/>
    </ligand>
</feature>
<keyword evidence="6" id="KW-0732">Signal</keyword>
<evidence type="ECO:0000259" key="19">
    <source>
        <dbReference type="PROSITE" id="PS50927"/>
    </source>
</evidence>
<dbReference type="InterPro" id="IPR036426">
    <property type="entry name" value="Bulb-type_lectin_dom_sf"/>
</dbReference>
<dbReference type="Pfam" id="PF08276">
    <property type="entry name" value="PAN_2"/>
    <property type="match status" value="1"/>
</dbReference>
<dbReference type="InterPro" id="IPR000858">
    <property type="entry name" value="S_locus_glycoprot_dom"/>
</dbReference>
<dbReference type="Pfam" id="PF00954">
    <property type="entry name" value="S_locus_glycop"/>
    <property type="match status" value="1"/>
</dbReference>
<dbReference type="CDD" id="cd14066">
    <property type="entry name" value="STKc_IRAK"/>
    <property type="match status" value="1"/>
</dbReference>
<evidence type="ECO:0000256" key="12">
    <source>
        <dbReference type="ARBA" id="ARBA00023180"/>
    </source>
</evidence>
<evidence type="ECO:0000256" key="11">
    <source>
        <dbReference type="ARBA" id="ARBA00023170"/>
    </source>
</evidence>
<feature type="transmembrane region" description="Helical" evidence="17">
    <location>
        <begin position="27"/>
        <end position="47"/>
    </location>
</feature>
<dbReference type="PROSITE" id="PS50927">
    <property type="entry name" value="BULB_LECTIN"/>
    <property type="match status" value="1"/>
</dbReference>
<dbReference type="PANTHER" id="PTHR27002">
    <property type="entry name" value="RECEPTOR-LIKE SERINE/THREONINE-PROTEIN KINASE SD1-8"/>
    <property type="match status" value="1"/>
</dbReference>
<keyword evidence="17" id="KW-0472">Membrane</keyword>
<dbReference type="InterPro" id="IPR000719">
    <property type="entry name" value="Prot_kinase_dom"/>
</dbReference>
<evidence type="ECO:0000313" key="21">
    <source>
        <dbReference type="EnsemblPlants" id="TraesCS4B02G375400.1"/>
    </source>
</evidence>
<dbReference type="PROSITE" id="PS50948">
    <property type="entry name" value="PAN"/>
    <property type="match status" value="1"/>
</dbReference>
<comment type="similarity">
    <text evidence="15">Belongs to the protein kinase superfamily. Ser/Thr protein kinase family.</text>
</comment>
<dbReference type="SUPFAM" id="SSF51110">
    <property type="entry name" value="alpha-D-mannose-specific plant lectins"/>
    <property type="match status" value="1"/>
</dbReference>
<feature type="domain" description="Protein kinase" evidence="18">
    <location>
        <begin position="541"/>
        <end position="820"/>
    </location>
</feature>
<dbReference type="InterPro" id="IPR003609">
    <property type="entry name" value="Pan_app"/>
</dbReference>
<organism evidence="21">
    <name type="scientific">Triticum aestivum</name>
    <name type="common">Wheat</name>
    <dbReference type="NCBI Taxonomy" id="4565"/>
    <lineage>
        <taxon>Eukaryota</taxon>
        <taxon>Viridiplantae</taxon>
        <taxon>Streptophyta</taxon>
        <taxon>Embryophyta</taxon>
        <taxon>Tracheophyta</taxon>
        <taxon>Spermatophyta</taxon>
        <taxon>Magnoliopsida</taxon>
        <taxon>Liliopsida</taxon>
        <taxon>Poales</taxon>
        <taxon>Poaceae</taxon>
        <taxon>BOP clade</taxon>
        <taxon>Pooideae</taxon>
        <taxon>Triticodae</taxon>
        <taxon>Triticeae</taxon>
        <taxon>Triticinae</taxon>
        <taxon>Triticum</taxon>
    </lineage>
</organism>
<evidence type="ECO:0000259" key="20">
    <source>
        <dbReference type="PROSITE" id="PS50948"/>
    </source>
</evidence>
<evidence type="ECO:0000256" key="2">
    <source>
        <dbReference type="ARBA" id="ARBA00022475"/>
    </source>
</evidence>
<evidence type="ECO:0000256" key="17">
    <source>
        <dbReference type="SAM" id="Phobius"/>
    </source>
</evidence>
<keyword evidence="2" id="KW-1003">Cell membrane</keyword>